<dbReference type="SMART" id="SM00867">
    <property type="entry name" value="YceI"/>
    <property type="match status" value="1"/>
</dbReference>
<dbReference type="Gene3D" id="2.40.128.110">
    <property type="entry name" value="Lipid/polyisoprenoid-binding, YceI-like"/>
    <property type="match status" value="1"/>
</dbReference>
<feature type="domain" description="Lipid/polyisoprenoid-binding YceI-like" evidence="2">
    <location>
        <begin position="23"/>
        <end position="190"/>
    </location>
</feature>
<dbReference type="AlphaFoldDB" id="A0A1I0QWT7"/>
<reference evidence="3 4" key="1">
    <citation type="submission" date="2016-10" db="EMBL/GenBank/DDBJ databases">
        <authorList>
            <person name="de Groot N.N."/>
        </authorList>
    </citation>
    <scope>NUCLEOTIDE SEQUENCE [LARGE SCALE GENOMIC DNA]</scope>
    <source>
        <strain evidence="3 4">DSM 17925</strain>
    </source>
</reference>
<accession>A0A1I0QWT7</accession>
<organism evidence="3 4">
    <name type="scientific">Cognatiyoonia koreensis</name>
    <dbReference type="NCBI Taxonomy" id="364200"/>
    <lineage>
        <taxon>Bacteria</taxon>
        <taxon>Pseudomonadati</taxon>
        <taxon>Pseudomonadota</taxon>
        <taxon>Alphaproteobacteria</taxon>
        <taxon>Rhodobacterales</taxon>
        <taxon>Paracoccaceae</taxon>
        <taxon>Cognatiyoonia</taxon>
    </lineage>
</organism>
<evidence type="ECO:0000313" key="3">
    <source>
        <dbReference type="EMBL" id="SEW32225.1"/>
    </source>
</evidence>
<protein>
    <submittedName>
        <fullName evidence="3">Polyisoprenoid-binding protein YceI</fullName>
    </submittedName>
</protein>
<feature type="chain" id="PRO_5011726915" evidence="1">
    <location>
        <begin position="20"/>
        <end position="193"/>
    </location>
</feature>
<keyword evidence="1" id="KW-0732">Signal</keyword>
<evidence type="ECO:0000259" key="2">
    <source>
        <dbReference type="SMART" id="SM00867"/>
    </source>
</evidence>
<dbReference type="PANTHER" id="PTHR34406">
    <property type="entry name" value="PROTEIN YCEI"/>
    <property type="match status" value="1"/>
</dbReference>
<dbReference type="EMBL" id="FOIZ01000001">
    <property type="protein sequence ID" value="SEW32225.1"/>
    <property type="molecule type" value="Genomic_DNA"/>
</dbReference>
<dbReference type="Pfam" id="PF04264">
    <property type="entry name" value="YceI"/>
    <property type="match status" value="1"/>
</dbReference>
<dbReference type="InterPro" id="IPR007372">
    <property type="entry name" value="Lipid/polyisoprenoid-bd_YceI"/>
</dbReference>
<sequence>MRFVATTAFITAIGSGAFAEMATYELDPAHTTVFFTVDHIGYAKTLGLFTTVSGNFMYDAATQELGAVSVNIDAASVESFNDARDEHLRKADFLDVSAHPAITFTATGGNATSATTGTVTGDLTILSNSLPVTLEVTLNKSAPYPFGHKRDVLGLSMNTTINRSEFGMTYGVDNGLVGDVVDIQIETEAMKVE</sequence>
<dbReference type="OrthoDB" id="9811006at2"/>
<dbReference type="SUPFAM" id="SSF101874">
    <property type="entry name" value="YceI-like"/>
    <property type="match status" value="1"/>
</dbReference>
<dbReference type="PANTHER" id="PTHR34406:SF1">
    <property type="entry name" value="PROTEIN YCEI"/>
    <property type="match status" value="1"/>
</dbReference>
<evidence type="ECO:0000256" key="1">
    <source>
        <dbReference type="SAM" id="SignalP"/>
    </source>
</evidence>
<name>A0A1I0QWT7_9RHOB</name>
<feature type="signal peptide" evidence="1">
    <location>
        <begin position="1"/>
        <end position="19"/>
    </location>
</feature>
<dbReference type="InterPro" id="IPR036761">
    <property type="entry name" value="TTHA0802/YceI-like_sf"/>
</dbReference>
<proteinExistence type="predicted"/>
<dbReference type="RefSeq" id="WP_089994104.1">
    <property type="nucleotide sequence ID" value="NZ_FOIZ01000001.1"/>
</dbReference>
<dbReference type="Proteomes" id="UP000199167">
    <property type="component" value="Unassembled WGS sequence"/>
</dbReference>
<evidence type="ECO:0000313" key="4">
    <source>
        <dbReference type="Proteomes" id="UP000199167"/>
    </source>
</evidence>
<dbReference type="STRING" id="364200.SAMN04488515_2296"/>
<gene>
    <name evidence="3" type="ORF">SAMN04488515_2296</name>
</gene>
<keyword evidence="4" id="KW-1185">Reference proteome</keyword>